<comment type="caution">
    <text evidence="1">The sequence shown here is derived from an EMBL/GenBank/DDBJ whole genome shotgun (WGS) entry which is preliminary data.</text>
</comment>
<organism evidence="1 2">
    <name type="scientific">Candidatus Protochlamydia amoebophila</name>
    <dbReference type="NCBI Taxonomy" id="362787"/>
    <lineage>
        <taxon>Bacteria</taxon>
        <taxon>Pseudomonadati</taxon>
        <taxon>Chlamydiota</taxon>
        <taxon>Chlamydiia</taxon>
        <taxon>Parachlamydiales</taxon>
        <taxon>Parachlamydiaceae</taxon>
        <taxon>Candidatus Protochlamydia</taxon>
    </lineage>
</organism>
<evidence type="ECO:0000313" key="1">
    <source>
        <dbReference type="EMBL" id="KIC71679.1"/>
    </source>
</evidence>
<dbReference type="Proteomes" id="UP000031465">
    <property type="component" value="Unassembled WGS sequence"/>
</dbReference>
<dbReference type="AlphaFoldDB" id="A0A0C1H1W0"/>
<dbReference type="EMBL" id="JSAN01000077">
    <property type="protein sequence ID" value="KIC71679.1"/>
    <property type="molecule type" value="Genomic_DNA"/>
</dbReference>
<reference evidence="1 2" key="1">
    <citation type="journal article" date="2014" name="Mol. Biol. Evol.">
        <title>Massive expansion of Ubiquitination-related gene families within the Chlamydiae.</title>
        <authorList>
            <person name="Domman D."/>
            <person name="Collingro A."/>
            <person name="Lagkouvardos I."/>
            <person name="Gehre L."/>
            <person name="Weinmaier T."/>
            <person name="Rattei T."/>
            <person name="Subtil A."/>
            <person name="Horn M."/>
        </authorList>
    </citation>
    <scope>NUCLEOTIDE SEQUENCE [LARGE SCALE GENOMIC DNA]</scope>
    <source>
        <strain evidence="1 2">EI2</strain>
    </source>
</reference>
<protein>
    <submittedName>
        <fullName evidence="1">Uncharacterized protein</fullName>
    </submittedName>
</protein>
<gene>
    <name evidence="1" type="ORF">DB44_DE00050</name>
</gene>
<name>A0A0C1H1W0_9BACT</name>
<evidence type="ECO:0000313" key="2">
    <source>
        <dbReference type="Proteomes" id="UP000031465"/>
    </source>
</evidence>
<sequence length="54" mass="6444">MGLKEILDKKNIVDLRMLFRGCLFENLNKIWYFTIRNDVLVKQELDGHLALDHL</sequence>
<proteinExistence type="predicted"/>
<accession>A0A0C1H1W0</accession>